<dbReference type="InterPro" id="IPR040161">
    <property type="entry name" value="FB224"/>
</dbReference>
<dbReference type="PANTHER" id="PTHR23015">
    <property type="entry name" value="UNCHARACTERIZED C.ELEGANS PROTEIN"/>
    <property type="match status" value="1"/>
</dbReference>
<reference evidence="3" key="1">
    <citation type="submission" date="2011-07" db="EMBL/GenBank/DDBJ databases">
        <authorList>
            <consortium name="Caenorhabditis brenneri Sequencing and Analysis Consortium"/>
            <person name="Wilson R.K."/>
        </authorList>
    </citation>
    <scope>NUCLEOTIDE SEQUENCE [LARGE SCALE GENOMIC DNA]</scope>
    <source>
        <strain evidence="3">PB2801</strain>
    </source>
</reference>
<accession>G0NIA8</accession>
<dbReference type="AlphaFoldDB" id="G0NIA8"/>
<dbReference type="InterPro" id="IPR002900">
    <property type="entry name" value="DUF38/FTH_CAE_spp"/>
</dbReference>
<dbReference type="PANTHER" id="PTHR23015:SF4">
    <property type="entry name" value="DUF38 DOMAIN-CONTAINING PROTEIN-RELATED"/>
    <property type="match status" value="1"/>
</dbReference>
<proteinExistence type="predicted"/>
<sequence length="296" mass="35112">MSEKEEKLPSLLDMPDVVMDEILEYLEFREIQNEIHKILYQGSEDQKRTEVVYEETRTTLQNRNFLEISLQDLQIILKSQKSLFRLFKILGSDHHEYVTRLTQILRPRPLQIEEFHMYIDPHQEEKILEILPLLDEKSIISISIYNNSEDRAVLKINELAKLEHWKRSEQLYISKFVVDIRTCGVGVFGHFSLVEMTVERVSGEEVLELKELFLRSPQFAIGGIKFIHFEDTSKFLKSCTITTANEINGRQEKLWFYGKSEIDDEILRISYSEQRKEMEFKRIRRACVPDDVDVEY</sequence>
<evidence type="ECO:0000259" key="1">
    <source>
        <dbReference type="Pfam" id="PF01827"/>
    </source>
</evidence>
<dbReference type="Pfam" id="PF01827">
    <property type="entry name" value="FTH"/>
    <property type="match status" value="1"/>
</dbReference>
<dbReference type="OMA" id="EHWKRSE"/>
<dbReference type="InParanoid" id="G0NIA8"/>
<dbReference type="HOGENOM" id="CLU_030831_0_1_1"/>
<dbReference type="GO" id="GO:0045087">
    <property type="term" value="P:innate immune response"/>
    <property type="evidence" value="ECO:0007669"/>
    <property type="project" value="TreeGrafter"/>
</dbReference>
<protein>
    <recommendedName>
        <fullName evidence="1">DUF38 domain-containing protein</fullName>
    </recommendedName>
</protein>
<evidence type="ECO:0000313" key="2">
    <source>
        <dbReference type="EMBL" id="EGT31767.1"/>
    </source>
</evidence>
<dbReference type="Proteomes" id="UP000008068">
    <property type="component" value="Unassembled WGS sequence"/>
</dbReference>
<dbReference type="EMBL" id="GL379889">
    <property type="protein sequence ID" value="EGT31767.1"/>
    <property type="molecule type" value="Genomic_DNA"/>
</dbReference>
<feature type="domain" description="DUF38" evidence="1">
    <location>
        <begin position="98"/>
        <end position="226"/>
    </location>
</feature>
<gene>
    <name evidence="2" type="ORF">CAEBREN_02830</name>
</gene>
<dbReference type="eggNOG" id="ENOG502TIX3">
    <property type="taxonomic scope" value="Eukaryota"/>
</dbReference>
<keyword evidence="3" id="KW-1185">Reference proteome</keyword>
<organism evidence="3">
    <name type="scientific">Caenorhabditis brenneri</name>
    <name type="common">Nematode worm</name>
    <dbReference type="NCBI Taxonomy" id="135651"/>
    <lineage>
        <taxon>Eukaryota</taxon>
        <taxon>Metazoa</taxon>
        <taxon>Ecdysozoa</taxon>
        <taxon>Nematoda</taxon>
        <taxon>Chromadorea</taxon>
        <taxon>Rhabditida</taxon>
        <taxon>Rhabditina</taxon>
        <taxon>Rhabditomorpha</taxon>
        <taxon>Rhabditoidea</taxon>
        <taxon>Rhabditidae</taxon>
        <taxon>Peloderinae</taxon>
        <taxon>Caenorhabditis</taxon>
    </lineage>
</organism>
<evidence type="ECO:0000313" key="3">
    <source>
        <dbReference type="Proteomes" id="UP000008068"/>
    </source>
</evidence>
<name>G0NIA8_CAEBE</name>